<organism evidence="3 4">
    <name type="scientific">Methanobrevibacter ruminantium (strain ATCC 35063 / DSM 1093 / JCM 13430 / OCM 146 / M1)</name>
    <name type="common">Methanobacterium ruminantium</name>
    <dbReference type="NCBI Taxonomy" id="634498"/>
    <lineage>
        <taxon>Archaea</taxon>
        <taxon>Methanobacteriati</taxon>
        <taxon>Methanobacteriota</taxon>
        <taxon>Methanomada group</taxon>
        <taxon>Methanobacteria</taxon>
        <taxon>Methanobacteriales</taxon>
        <taxon>Methanobacteriaceae</taxon>
        <taxon>Methanobrevibacter</taxon>
    </lineage>
</organism>
<dbReference type="STRING" id="634498.mru_1991"/>
<dbReference type="Proteomes" id="UP000008680">
    <property type="component" value="Chromosome"/>
</dbReference>
<dbReference type="KEGG" id="mru:mru_1991"/>
<dbReference type="RefSeq" id="WP_012956789.1">
    <property type="nucleotide sequence ID" value="NC_013790.1"/>
</dbReference>
<dbReference type="GeneID" id="59558474"/>
<reference evidence="3 4" key="1">
    <citation type="journal article" date="2010" name="PLoS ONE">
        <title>The genome sequence of the rumen methanogen Methanobrevibacter ruminantium reveals new possibilities for controlling ruminant methane emissions.</title>
        <authorList>
            <person name="Leahy S.C."/>
            <person name="Kelly W.J."/>
            <person name="Altermann E."/>
            <person name="Ronimus R.S."/>
            <person name="Yeoman C.J."/>
            <person name="Pacheco D.M."/>
            <person name="Li D."/>
            <person name="Kong Z."/>
            <person name="McTavish S."/>
            <person name="Sang C."/>
            <person name="Lambie S.C."/>
            <person name="Janssen P.H."/>
            <person name="Dey D."/>
            <person name="Attwood G.T."/>
        </authorList>
    </citation>
    <scope>NUCLEOTIDE SEQUENCE [LARGE SCALE GENOMIC DNA]</scope>
    <source>
        <strain evidence="4">ATCC 35063 / DSM 1093 / JCM 13430 / OCM 146 / M1</strain>
    </source>
</reference>
<dbReference type="HOGENOM" id="CLU_1136074_0_0_2"/>
<dbReference type="eggNOG" id="arCOG06489">
    <property type="taxonomic scope" value="Archaea"/>
</dbReference>
<accession>D3E0B7</accession>
<sequence>MNQDKMKLMQILKNLERDYNDGLISEEKYIYLSNQYRHKIDTIDTSNRIRTMQGKKKVSPRPYSKYEDANYQKSRDEDERLVEKYIHNPESYNINSRGKKTKSGGTSPWYIALAVIFLLFAFGAGISFGIFSENTNSDVGDIITASATINDTAFPEVKQTYKYNRTSNYTKYSSNSYSSDYSSGSSYNSYNSYGGSGYSSGGSGYSSGGSGYSSGGSGYSSGGSSYSSGGSGYSSGGSGSVSID</sequence>
<keyword evidence="4" id="KW-1185">Reference proteome</keyword>
<proteinExistence type="predicted"/>
<dbReference type="PATRIC" id="fig|634498.28.peg.1992"/>
<dbReference type="AlphaFoldDB" id="D3E0B7"/>
<keyword evidence="2" id="KW-0472">Membrane</keyword>
<evidence type="ECO:0000256" key="2">
    <source>
        <dbReference type="SAM" id="Phobius"/>
    </source>
</evidence>
<feature type="compositionally biased region" description="Gly residues" evidence="1">
    <location>
        <begin position="229"/>
        <end position="244"/>
    </location>
</feature>
<protein>
    <submittedName>
        <fullName evidence="3">Uncharacterized protein</fullName>
    </submittedName>
</protein>
<feature type="transmembrane region" description="Helical" evidence="2">
    <location>
        <begin position="109"/>
        <end position="131"/>
    </location>
</feature>
<evidence type="ECO:0000313" key="4">
    <source>
        <dbReference type="Proteomes" id="UP000008680"/>
    </source>
</evidence>
<feature type="region of interest" description="Disordered" evidence="1">
    <location>
        <begin position="52"/>
        <end position="72"/>
    </location>
</feature>
<keyword evidence="2" id="KW-0812">Transmembrane</keyword>
<gene>
    <name evidence="3" type="ordered locus">mru_1991</name>
</gene>
<dbReference type="OrthoDB" id="78072at2157"/>
<feature type="compositionally biased region" description="Gly residues" evidence="1">
    <location>
        <begin position="200"/>
        <end position="221"/>
    </location>
</feature>
<name>D3E0B7_METRM</name>
<keyword evidence="2" id="KW-1133">Transmembrane helix</keyword>
<evidence type="ECO:0000256" key="1">
    <source>
        <dbReference type="SAM" id="MobiDB-lite"/>
    </source>
</evidence>
<feature type="region of interest" description="Disordered" evidence="1">
    <location>
        <begin position="200"/>
        <end position="244"/>
    </location>
</feature>
<evidence type="ECO:0000313" key="3">
    <source>
        <dbReference type="EMBL" id="ADC47841.1"/>
    </source>
</evidence>
<dbReference type="EMBL" id="CP001719">
    <property type="protein sequence ID" value="ADC47841.1"/>
    <property type="molecule type" value="Genomic_DNA"/>
</dbReference>